<reference evidence="3" key="1">
    <citation type="submission" date="2012-06" db="EMBL/GenBank/DDBJ databases">
        <title>The genome sequence of Coniosporium apollinis CBS 100218.</title>
        <authorList>
            <consortium name="The Broad Institute Genome Sequencing Platform"/>
            <person name="Cuomo C."/>
            <person name="Gorbushina A."/>
            <person name="Noack S."/>
            <person name="Walker B."/>
            <person name="Young S.K."/>
            <person name="Zeng Q."/>
            <person name="Gargeya S."/>
            <person name="Fitzgerald M."/>
            <person name="Haas B."/>
            <person name="Abouelleil A."/>
            <person name="Alvarado L."/>
            <person name="Arachchi H.M."/>
            <person name="Berlin A.M."/>
            <person name="Chapman S.B."/>
            <person name="Goldberg J."/>
            <person name="Griggs A."/>
            <person name="Gujja S."/>
            <person name="Hansen M."/>
            <person name="Howarth C."/>
            <person name="Imamovic A."/>
            <person name="Larimer J."/>
            <person name="McCowan C."/>
            <person name="Montmayeur A."/>
            <person name="Murphy C."/>
            <person name="Neiman D."/>
            <person name="Pearson M."/>
            <person name="Priest M."/>
            <person name="Roberts A."/>
            <person name="Saif S."/>
            <person name="Shea T."/>
            <person name="Sisk P."/>
            <person name="Sykes S."/>
            <person name="Wortman J."/>
            <person name="Nusbaum C."/>
            <person name="Birren B."/>
        </authorList>
    </citation>
    <scope>NUCLEOTIDE SEQUENCE [LARGE SCALE GENOMIC DNA]</scope>
    <source>
        <strain evidence="3">CBS 100218</strain>
    </source>
</reference>
<evidence type="ECO:0000313" key="3">
    <source>
        <dbReference type="Proteomes" id="UP000016924"/>
    </source>
</evidence>
<protein>
    <recommendedName>
        <fullName evidence="4">Myb-like domain-containing protein</fullName>
    </recommendedName>
</protein>
<name>R7Z6Z9_CONA1</name>
<dbReference type="CDD" id="cd00167">
    <property type="entry name" value="SANT"/>
    <property type="match status" value="1"/>
</dbReference>
<dbReference type="GO" id="GO:0000182">
    <property type="term" value="F:rDNA binding"/>
    <property type="evidence" value="ECO:0007669"/>
    <property type="project" value="TreeGrafter"/>
</dbReference>
<dbReference type="GeneID" id="19906363"/>
<proteinExistence type="predicted"/>
<feature type="compositionally biased region" description="Basic residues" evidence="1">
    <location>
        <begin position="50"/>
        <end position="65"/>
    </location>
</feature>
<feature type="compositionally biased region" description="Polar residues" evidence="1">
    <location>
        <begin position="35"/>
        <end position="47"/>
    </location>
</feature>
<dbReference type="RefSeq" id="XP_007785106.1">
    <property type="nucleotide sequence ID" value="XM_007786916.1"/>
</dbReference>
<gene>
    <name evidence="2" type="ORF">W97_09052</name>
</gene>
<dbReference type="InterPro" id="IPR009057">
    <property type="entry name" value="Homeodomain-like_sf"/>
</dbReference>
<feature type="compositionally biased region" description="Acidic residues" evidence="1">
    <location>
        <begin position="1"/>
        <end position="11"/>
    </location>
</feature>
<dbReference type="eggNOG" id="ENOG502S6UJ">
    <property type="taxonomic scope" value="Eukaryota"/>
</dbReference>
<dbReference type="InterPro" id="IPR001005">
    <property type="entry name" value="SANT/Myb"/>
</dbReference>
<feature type="compositionally biased region" description="Polar residues" evidence="1">
    <location>
        <begin position="516"/>
        <end position="531"/>
    </location>
</feature>
<evidence type="ECO:0000313" key="2">
    <source>
        <dbReference type="EMBL" id="EON69789.1"/>
    </source>
</evidence>
<feature type="compositionally biased region" description="Acidic residues" evidence="1">
    <location>
        <begin position="454"/>
        <end position="463"/>
    </location>
</feature>
<feature type="region of interest" description="Disordered" evidence="1">
    <location>
        <begin position="1"/>
        <end position="65"/>
    </location>
</feature>
<dbReference type="GO" id="GO:0006361">
    <property type="term" value="P:transcription initiation at RNA polymerase I promoter"/>
    <property type="evidence" value="ECO:0007669"/>
    <property type="project" value="TreeGrafter"/>
</dbReference>
<dbReference type="InterPro" id="IPR039601">
    <property type="entry name" value="Rrn5"/>
</dbReference>
<accession>R7Z6Z9</accession>
<feature type="region of interest" description="Disordered" evidence="1">
    <location>
        <begin position="483"/>
        <end position="598"/>
    </location>
</feature>
<dbReference type="SUPFAM" id="SSF46689">
    <property type="entry name" value="Homeodomain-like"/>
    <property type="match status" value="1"/>
</dbReference>
<dbReference type="HOGENOM" id="CLU_012849_2_1_1"/>
<feature type="region of interest" description="Disordered" evidence="1">
    <location>
        <begin position="438"/>
        <end position="463"/>
    </location>
</feature>
<dbReference type="GO" id="GO:0042790">
    <property type="term" value="P:nucleolar large rRNA transcription by RNA polymerase I"/>
    <property type="evidence" value="ECO:0007669"/>
    <property type="project" value="InterPro"/>
</dbReference>
<organism evidence="2 3">
    <name type="scientific">Coniosporium apollinis (strain CBS 100218)</name>
    <name type="common">Rock-inhabiting black yeast</name>
    <dbReference type="NCBI Taxonomy" id="1168221"/>
    <lineage>
        <taxon>Eukaryota</taxon>
        <taxon>Fungi</taxon>
        <taxon>Dikarya</taxon>
        <taxon>Ascomycota</taxon>
        <taxon>Pezizomycotina</taxon>
        <taxon>Dothideomycetes</taxon>
        <taxon>Dothideomycetes incertae sedis</taxon>
        <taxon>Coniosporium</taxon>
    </lineage>
</organism>
<keyword evidence="3" id="KW-1185">Reference proteome</keyword>
<dbReference type="Gene3D" id="1.10.10.60">
    <property type="entry name" value="Homeodomain-like"/>
    <property type="match status" value="1"/>
</dbReference>
<dbReference type="PANTHER" id="PTHR28079">
    <property type="entry name" value="RNA POLYMERASE I-SPECIFIC TRANSCRIPTION INITIATION FACTOR RRN5"/>
    <property type="match status" value="1"/>
</dbReference>
<dbReference type="OrthoDB" id="2240312at2759"/>
<dbReference type="GO" id="GO:0001181">
    <property type="term" value="F:RNA polymerase I general transcription initiation factor activity"/>
    <property type="evidence" value="ECO:0007669"/>
    <property type="project" value="TreeGrafter"/>
</dbReference>
<dbReference type="Proteomes" id="UP000016924">
    <property type="component" value="Unassembled WGS sequence"/>
</dbReference>
<feature type="region of interest" description="Disordered" evidence="1">
    <location>
        <begin position="231"/>
        <end position="260"/>
    </location>
</feature>
<dbReference type="PANTHER" id="PTHR28079:SF1">
    <property type="entry name" value="RNA POLYMERASE I-SPECIFIC TRANSCRIPTION INITIATION FACTOR RRN5"/>
    <property type="match status" value="1"/>
</dbReference>
<dbReference type="STRING" id="1168221.R7Z6Z9"/>
<dbReference type="AlphaFoldDB" id="R7Z6Z9"/>
<dbReference type="GO" id="GO:0000500">
    <property type="term" value="C:RNA polymerase I upstream activating factor complex"/>
    <property type="evidence" value="ECO:0007669"/>
    <property type="project" value="InterPro"/>
</dbReference>
<sequence length="598" mass="66090">MSSQVEDEVDDEMRQQDTGESDVSEYLTPPLRPSSPASDFQSEAPQTSSLKRKSGRSGRPGAKRLKIASDEEYRKLLNENILDARKRFDGASPNGLNDSQISASVWTASEKNIFFSALTRLGRHACSGIASAIGTKSELEVRSYLLLLDEGLAEVSLRNPKSLLRFRNIPAAVELSEVCCEELEEPGDVLSQEQRALEEKYEVHKHGSSWLLDSNAARELESYCKQESLYNTEIPDTQNQRADDTIEPDASETSKFPTDKKAAGNALDALPAARLLKPRTWLELSTRVFMNSGDQSSSINWQTIVEPSEEPSIYHTAFSDFHRLTVSITQRIVQATLFQAMTRLRAASGPSKRPRTRAVERGDVLTALAILGMKTDAKHFWATAPRRCGLSVFHKPPGANSTNDDGPPLDYAELERLLSRRDSRDELGMEEGGELVESALENGEPPDAPSDHAEEIEEDESDLEADALDQEANRAEELRLWDMLGQDPPTAAERPHAAEGQASTGKRDMPMDAGKTATSNHEASEDLQSSPRNEDEESRSAVRNNRINDMLLEQQAFAMPGSPLSDGMDSPAIWHSAQPSPQYNLPDRPRHGINRASP</sequence>
<evidence type="ECO:0008006" key="4">
    <source>
        <dbReference type="Google" id="ProtNLM"/>
    </source>
</evidence>
<evidence type="ECO:0000256" key="1">
    <source>
        <dbReference type="SAM" id="MobiDB-lite"/>
    </source>
</evidence>
<dbReference type="EMBL" id="JH767629">
    <property type="protein sequence ID" value="EON69789.1"/>
    <property type="molecule type" value="Genomic_DNA"/>
</dbReference>
<feature type="compositionally biased region" description="Polar residues" evidence="1">
    <location>
        <begin position="231"/>
        <end position="240"/>
    </location>
</feature>
<dbReference type="OMA" id="CCHALDE"/>